<accession>A0A822Y1W8</accession>
<reference evidence="2 3" key="1">
    <citation type="journal article" date="2020" name="Mol. Biol. Evol.">
        <title>Distinct Expression and Methylation Patterns for Genes with Different Fates following a Single Whole-Genome Duplication in Flowering Plants.</title>
        <authorList>
            <person name="Shi T."/>
            <person name="Rahmani R.S."/>
            <person name="Gugger P.F."/>
            <person name="Wang M."/>
            <person name="Li H."/>
            <person name="Zhang Y."/>
            <person name="Li Z."/>
            <person name="Wang Q."/>
            <person name="Van de Peer Y."/>
            <person name="Marchal K."/>
            <person name="Chen J."/>
        </authorList>
    </citation>
    <scope>NUCLEOTIDE SEQUENCE [LARGE SCALE GENOMIC DNA]</scope>
    <source>
        <tissue evidence="2">Leaf</tissue>
    </source>
</reference>
<protein>
    <submittedName>
        <fullName evidence="2">Uncharacterized protein</fullName>
    </submittedName>
</protein>
<proteinExistence type="predicted"/>
<keyword evidence="3" id="KW-1185">Reference proteome</keyword>
<evidence type="ECO:0000256" key="1">
    <source>
        <dbReference type="SAM" id="MobiDB-lite"/>
    </source>
</evidence>
<gene>
    <name evidence="2" type="ORF">HUJ06_026975</name>
</gene>
<name>A0A822Y1W8_NELNU</name>
<feature type="region of interest" description="Disordered" evidence="1">
    <location>
        <begin position="1"/>
        <end position="22"/>
    </location>
</feature>
<evidence type="ECO:0000313" key="3">
    <source>
        <dbReference type="Proteomes" id="UP000607653"/>
    </source>
</evidence>
<dbReference type="AlphaFoldDB" id="A0A822Y1W8"/>
<organism evidence="2 3">
    <name type="scientific">Nelumbo nucifera</name>
    <name type="common">Sacred lotus</name>
    <dbReference type="NCBI Taxonomy" id="4432"/>
    <lineage>
        <taxon>Eukaryota</taxon>
        <taxon>Viridiplantae</taxon>
        <taxon>Streptophyta</taxon>
        <taxon>Embryophyta</taxon>
        <taxon>Tracheophyta</taxon>
        <taxon>Spermatophyta</taxon>
        <taxon>Magnoliopsida</taxon>
        <taxon>Proteales</taxon>
        <taxon>Nelumbonaceae</taxon>
        <taxon>Nelumbo</taxon>
    </lineage>
</organism>
<comment type="caution">
    <text evidence="2">The sequence shown here is derived from an EMBL/GenBank/DDBJ whole genome shotgun (WGS) entry which is preliminary data.</text>
</comment>
<dbReference type="Proteomes" id="UP000607653">
    <property type="component" value="Unassembled WGS sequence"/>
</dbReference>
<sequence length="121" mass="13596">MAQLAASLEFPNDTSEQHSRSVSLFLPSGQKRLLDERESLTNKGFEDELAKPHHPVLQDLLRCSKVNQTEGIAYVLSDDVLYRRGFDGLLLRCVGEVEADKICGRFTMAFWSHQAPQDAFG</sequence>
<dbReference type="EMBL" id="DUZY01000001">
    <property type="protein sequence ID" value="DAD25511.1"/>
    <property type="molecule type" value="Genomic_DNA"/>
</dbReference>
<evidence type="ECO:0000313" key="2">
    <source>
        <dbReference type="EMBL" id="DAD25511.1"/>
    </source>
</evidence>